<keyword evidence="6" id="KW-0677">Repeat</keyword>
<protein>
    <submittedName>
        <fullName evidence="10">Uncharacterized protein</fullName>
    </submittedName>
</protein>
<evidence type="ECO:0000256" key="2">
    <source>
        <dbReference type="ARBA" id="ARBA00009592"/>
    </source>
</evidence>
<comment type="subcellular location">
    <subcellularLocation>
        <location evidence="1">Membrane</location>
        <topology evidence="1">Single-pass type I membrane protein</topology>
    </subcellularLocation>
</comment>
<dbReference type="Proteomes" id="UP000886595">
    <property type="component" value="Unassembled WGS sequence"/>
</dbReference>
<evidence type="ECO:0000256" key="6">
    <source>
        <dbReference type="ARBA" id="ARBA00022737"/>
    </source>
</evidence>
<comment type="caution">
    <text evidence="10">The sequence shown here is derived from an EMBL/GenBank/DDBJ whole genome shotgun (WGS) entry which is preliminary data.</text>
</comment>
<dbReference type="InterPro" id="IPR001611">
    <property type="entry name" value="Leu-rich_rpt"/>
</dbReference>
<keyword evidence="9" id="KW-0325">Glycoprotein</keyword>
<accession>A0A8X7S071</accession>
<keyword evidence="5" id="KW-0732">Signal</keyword>
<dbReference type="InterPro" id="IPR050994">
    <property type="entry name" value="At_inactive_RLKs"/>
</dbReference>
<reference evidence="10 11" key="1">
    <citation type="submission" date="2020-02" db="EMBL/GenBank/DDBJ databases">
        <authorList>
            <person name="Ma Q."/>
            <person name="Huang Y."/>
            <person name="Song X."/>
            <person name="Pei D."/>
        </authorList>
    </citation>
    <scope>NUCLEOTIDE SEQUENCE [LARGE SCALE GENOMIC DNA]</scope>
    <source>
        <strain evidence="10">Sxm20200214</strain>
        <tissue evidence="10">Leaf</tissue>
    </source>
</reference>
<evidence type="ECO:0000313" key="10">
    <source>
        <dbReference type="EMBL" id="KAG2298733.1"/>
    </source>
</evidence>
<evidence type="ECO:0000256" key="9">
    <source>
        <dbReference type="ARBA" id="ARBA00023180"/>
    </source>
</evidence>
<dbReference type="Pfam" id="PF00560">
    <property type="entry name" value="LRR_1"/>
    <property type="match status" value="6"/>
</dbReference>
<comment type="similarity">
    <text evidence="2">Belongs to the RLP family.</text>
</comment>
<evidence type="ECO:0000256" key="8">
    <source>
        <dbReference type="ARBA" id="ARBA00023136"/>
    </source>
</evidence>
<evidence type="ECO:0000256" key="5">
    <source>
        <dbReference type="ARBA" id="ARBA00022729"/>
    </source>
</evidence>
<organism evidence="10 11">
    <name type="scientific">Brassica carinata</name>
    <name type="common">Ethiopian mustard</name>
    <name type="synonym">Abyssinian cabbage</name>
    <dbReference type="NCBI Taxonomy" id="52824"/>
    <lineage>
        <taxon>Eukaryota</taxon>
        <taxon>Viridiplantae</taxon>
        <taxon>Streptophyta</taxon>
        <taxon>Embryophyta</taxon>
        <taxon>Tracheophyta</taxon>
        <taxon>Spermatophyta</taxon>
        <taxon>Magnoliopsida</taxon>
        <taxon>eudicotyledons</taxon>
        <taxon>Gunneridae</taxon>
        <taxon>Pentapetalae</taxon>
        <taxon>rosids</taxon>
        <taxon>malvids</taxon>
        <taxon>Brassicales</taxon>
        <taxon>Brassicaceae</taxon>
        <taxon>Brassiceae</taxon>
        <taxon>Brassica</taxon>
    </lineage>
</organism>
<name>A0A8X7S071_BRACI</name>
<evidence type="ECO:0000313" key="11">
    <source>
        <dbReference type="Proteomes" id="UP000886595"/>
    </source>
</evidence>
<evidence type="ECO:0000256" key="4">
    <source>
        <dbReference type="ARBA" id="ARBA00022692"/>
    </source>
</evidence>
<dbReference type="Gene3D" id="3.80.10.10">
    <property type="entry name" value="Ribonuclease Inhibitor"/>
    <property type="match status" value="1"/>
</dbReference>
<dbReference type="GO" id="GO:0016020">
    <property type="term" value="C:membrane"/>
    <property type="evidence" value="ECO:0007669"/>
    <property type="project" value="UniProtKB-SubCell"/>
</dbReference>
<dbReference type="EMBL" id="JAAMPC010000008">
    <property type="protein sequence ID" value="KAG2298733.1"/>
    <property type="molecule type" value="Genomic_DNA"/>
</dbReference>
<evidence type="ECO:0000256" key="1">
    <source>
        <dbReference type="ARBA" id="ARBA00004479"/>
    </source>
</evidence>
<keyword evidence="3" id="KW-0433">Leucine-rich repeat</keyword>
<evidence type="ECO:0000256" key="3">
    <source>
        <dbReference type="ARBA" id="ARBA00022614"/>
    </source>
</evidence>
<keyword evidence="4" id="KW-0812">Transmembrane</keyword>
<keyword evidence="7" id="KW-1133">Transmembrane helix</keyword>
<sequence length="323" mass="35208">MSLEAFGNSQETDKQALLKFKSQVSEEKKSFAVFMEQLVPSMQMDGARDLEFLVALSNCTQLQFIDVSSNRLGGDLPASIANMSMNLNQIYLRNNSISGSIPHGIGNLIGLQTLVLSDNLLKGPIPASIGKLSGLVGLGVHINRMSGEIPYSLGNITRLEKLYLYSNSFEGIIPPSLGKCSHLLDLHTENNKLNEDVGRLENLAKLSVAYNKLSGKLPKTLGKCLSLEELHMQGNSFDGIIPDISSCIRFALPEQVLDVADELILHNVLRIGFPAAACLTQVLEVGLGCSEESPANRLGMSEVVKELISIKERFVEARRGARR</sequence>
<dbReference type="FunFam" id="3.80.10.10:FF:000041">
    <property type="entry name" value="LRR receptor-like serine/threonine-protein kinase ERECTA"/>
    <property type="match status" value="1"/>
</dbReference>
<proteinExistence type="inferred from homology"/>
<keyword evidence="11" id="KW-1185">Reference proteome</keyword>
<dbReference type="SUPFAM" id="SSF52058">
    <property type="entry name" value="L domain-like"/>
    <property type="match status" value="1"/>
</dbReference>
<dbReference type="PANTHER" id="PTHR48010">
    <property type="entry name" value="OS05G0588300 PROTEIN"/>
    <property type="match status" value="1"/>
</dbReference>
<keyword evidence="8" id="KW-0472">Membrane</keyword>
<dbReference type="PANTHER" id="PTHR48010:SF55">
    <property type="entry name" value="OS01G0607900 PROTEIN"/>
    <property type="match status" value="1"/>
</dbReference>
<dbReference type="AlphaFoldDB" id="A0A8X7S071"/>
<dbReference type="OrthoDB" id="1051127at2759"/>
<evidence type="ECO:0000256" key="7">
    <source>
        <dbReference type="ARBA" id="ARBA00022989"/>
    </source>
</evidence>
<dbReference type="InterPro" id="IPR032675">
    <property type="entry name" value="LRR_dom_sf"/>
</dbReference>
<gene>
    <name evidence="10" type="ORF">Bca52824_035205</name>
</gene>